<dbReference type="EMBL" id="CAJNNV010030118">
    <property type="protein sequence ID" value="CAE8631391.1"/>
    <property type="molecule type" value="Genomic_DNA"/>
</dbReference>
<dbReference type="AlphaFoldDB" id="A0A813H146"/>
<evidence type="ECO:0000313" key="2">
    <source>
        <dbReference type="Proteomes" id="UP000654075"/>
    </source>
</evidence>
<accession>A0A813H146</accession>
<evidence type="ECO:0000313" key="1">
    <source>
        <dbReference type="EMBL" id="CAE8631391.1"/>
    </source>
</evidence>
<protein>
    <submittedName>
        <fullName evidence="1">Uncharacterized protein</fullName>
    </submittedName>
</protein>
<keyword evidence="2" id="KW-1185">Reference proteome</keyword>
<comment type="caution">
    <text evidence="1">The sequence shown here is derived from an EMBL/GenBank/DDBJ whole genome shotgun (WGS) entry which is preliminary data.</text>
</comment>
<name>A0A813H146_POLGL</name>
<reference evidence="1" key="1">
    <citation type="submission" date="2021-02" db="EMBL/GenBank/DDBJ databases">
        <authorList>
            <person name="Dougan E. K."/>
            <person name="Rhodes N."/>
            <person name="Thang M."/>
            <person name="Chan C."/>
        </authorList>
    </citation>
    <scope>NUCLEOTIDE SEQUENCE</scope>
</reference>
<gene>
    <name evidence="1" type="ORF">PGLA1383_LOCUS47500</name>
</gene>
<proteinExistence type="predicted"/>
<sequence>MPEKGYTSRLVGKKMQTRKSLSADLLPHLRMRCPVSRGACRAQLPWQLELLNVNSRQQHVIQTIASKLNNLVTFPAGTNDTEADRQGANGGRIAGEVRTFWHIPGDHRQAAP</sequence>
<dbReference type="Proteomes" id="UP000654075">
    <property type="component" value="Unassembled WGS sequence"/>
</dbReference>
<organism evidence="1 2">
    <name type="scientific">Polarella glacialis</name>
    <name type="common">Dinoflagellate</name>
    <dbReference type="NCBI Taxonomy" id="89957"/>
    <lineage>
        <taxon>Eukaryota</taxon>
        <taxon>Sar</taxon>
        <taxon>Alveolata</taxon>
        <taxon>Dinophyceae</taxon>
        <taxon>Suessiales</taxon>
        <taxon>Suessiaceae</taxon>
        <taxon>Polarella</taxon>
    </lineage>
</organism>